<organism evidence="6 7">
    <name type="scientific">Candidatus Phycosocius bacilliformis</name>
    <dbReference type="NCBI Taxonomy" id="1445552"/>
    <lineage>
        <taxon>Bacteria</taxon>
        <taxon>Pseudomonadati</taxon>
        <taxon>Pseudomonadota</taxon>
        <taxon>Alphaproteobacteria</taxon>
        <taxon>Caulobacterales</taxon>
        <taxon>Caulobacterales incertae sedis</taxon>
        <taxon>Candidatus Phycosocius</taxon>
    </lineage>
</organism>
<evidence type="ECO:0000313" key="7">
    <source>
        <dbReference type="Proteomes" id="UP000245086"/>
    </source>
</evidence>
<gene>
    <name evidence="6" type="primary">betI_3</name>
    <name evidence="6" type="ORF">PbB2_02104</name>
</gene>
<proteinExistence type="predicted"/>
<accession>A0A2P2EBH9</accession>
<dbReference type="InterPro" id="IPR050109">
    <property type="entry name" value="HTH-type_TetR-like_transc_reg"/>
</dbReference>
<evidence type="ECO:0000256" key="4">
    <source>
        <dbReference type="PROSITE-ProRule" id="PRU00335"/>
    </source>
</evidence>
<dbReference type="Gene3D" id="1.10.10.60">
    <property type="entry name" value="Homeodomain-like"/>
    <property type="match status" value="1"/>
</dbReference>
<dbReference type="GO" id="GO:0000976">
    <property type="term" value="F:transcription cis-regulatory region binding"/>
    <property type="evidence" value="ECO:0007669"/>
    <property type="project" value="TreeGrafter"/>
</dbReference>
<protein>
    <submittedName>
        <fullName evidence="6">HTH-type transcriptional regulator BetI</fullName>
    </submittedName>
</protein>
<keyword evidence="3" id="KW-0804">Transcription</keyword>
<feature type="domain" description="HTH tetR-type" evidence="5">
    <location>
        <begin position="32"/>
        <end position="92"/>
    </location>
</feature>
<dbReference type="PANTHER" id="PTHR30055:SF234">
    <property type="entry name" value="HTH-TYPE TRANSCRIPTIONAL REGULATOR BETI"/>
    <property type="match status" value="1"/>
</dbReference>
<reference evidence="6 7" key="1">
    <citation type="journal article" date="2018" name="Genome Announc.">
        <title>Draft Genome Sequence of "Candidatus Phycosocius bacilliformis," an Alphaproteobacterial Ectosymbiont of the Hydrocarbon-Producing Green Alga Botryococcus braunii.</title>
        <authorList>
            <person name="Tanabe Y."/>
            <person name="Yamaguchi H."/>
            <person name="Watanabe M.M."/>
        </authorList>
    </citation>
    <scope>NUCLEOTIDE SEQUENCE [LARGE SCALE GENOMIC DNA]</scope>
    <source>
        <strain evidence="6 7">BOTRYCO-2</strain>
    </source>
</reference>
<dbReference type="OrthoDB" id="9816431at2"/>
<evidence type="ECO:0000259" key="5">
    <source>
        <dbReference type="PROSITE" id="PS50977"/>
    </source>
</evidence>
<dbReference type="Pfam" id="PF00440">
    <property type="entry name" value="TetR_N"/>
    <property type="match status" value="2"/>
</dbReference>
<evidence type="ECO:0000256" key="2">
    <source>
        <dbReference type="ARBA" id="ARBA00023125"/>
    </source>
</evidence>
<feature type="DNA-binding region" description="H-T-H motif" evidence="4">
    <location>
        <begin position="333"/>
        <end position="352"/>
    </location>
</feature>
<keyword evidence="2 4" id="KW-0238">DNA-binding</keyword>
<dbReference type="EMBL" id="BFBR01000006">
    <property type="protein sequence ID" value="GBF58420.1"/>
    <property type="molecule type" value="Genomic_DNA"/>
</dbReference>
<dbReference type="Gene3D" id="1.10.357.10">
    <property type="entry name" value="Tetracycline Repressor, domain 2"/>
    <property type="match status" value="2"/>
</dbReference>
<dbReference type="Proteomes" id="UP000245086">
    <property type="component" value="Unassembled WGS sequence"/>
</dbReference>
<feature type="DNA-binding region" description="H-T-H motif" evidence="4">
    <location>
        <begin position="55"/>
        <end position="74"/>
    </location>
</feature>
<name>A0A2P2EBH9_9PROT</name>
<keyword evidence="1" id="KW-0805">Transcription regulation</keyword>
<dbReference type="PANTHER" id="PTHR30055">
    <property type="entry name" value="HTH-TYPE TRANSCRIPTIONAL REGULATOR RUTR"/>
    <property type="match status" value="1"/>
</dbReference>
<feature type="domain" description="HTH tetR-type" evidence="5">
    <location>
        <begin position="310"/>
        <end position="370"/>
    </location>
</feature>
<dbReference type="AlphaFoldDB" id="A0A2P2EBH9"/>
<dbReference type="RefSeq" id="WP_108985281.1">
    <property type="nucleotide sequence ID" value="NZ_BFBR01000006.1"/>
</dbReference>
<evidence type="ECO:0000313" key="6">
    <source>
        <dbReference type="EMBL" id="GBF58420.1"/>
    </source>
</evidence>
<dbReference type="InterPro" id="IPR009057">
    <property type="entry name" value="Homeodomain-like_sf"/>
</dbReference>
<evidence type="ECO:0000256" key="1">
    <source>
        <dbReference type="ARBA" id="ARBA00023015"/>
    </source>
</evidence>
<dbReference type="InterPro" id="IPR001647">
    <property type="entry name" value="HTH_TetR"/>
</dbReference>
<sequence>MESRALPPGWPRHFAAQIDQYLSGQSRRANSEARFRTILAAVLQEWADVGFLRANISAIAERARVSTATLYRLFPSRETLNLEALAFGHVILMQAMETRPRHPNLLRNLVHMVNHYTEILCERHFRQFSLGQTFMVRQDADQREEASRIAFSGHRALHGLWIDEVRRLIDEGFLRDGDVDHMMFRLIGPIEARALHWYQAGRGYYQPSKSWLHEGVDVVEGFFAVYGTRKYKIFRDTYSWDWNNLAAVSASFRDPPVRIAGGIQRWDSLPHIGQLEQALAQKAVPQDFIVFVFRELKAMSSRTNNRLDPTNRRNRILAAAIHENFERGFENLSIAGIARRAGVSTATLYRVFGDDRSLYDEAHMLGLSFFCAWVAQDSPQVNPIARMADYLIRPLLTYMDPRSLRLGSIQFGLIARTEEGEVLPTSPLLIRYIYGFWDRRFARLRAENFLSEPTSWKMIMDVFGPVQSMSWGLKSNSGQTWLPSTSWYEVCWRVAEDFFQLYGTPHFHACLQKHGWNKELPGFNS</sequence>
<dbReference type="GO" id="GO:0003700">
    <property type="term" value="F:DNA-binding transcription factor activity"/>
    <property type="evidence" value="ECO:0007669"/>
    <property type="project" value="TreeGrafter"/>
</dbReference>
<comment type="caution">
    <text evidence="6">The sequence shown here is derived from an EMBL/GenBank/DDBJ whole genome shotgun (WGS) entry which is preliminary data.</text>
</comment>
<dbReference type="PROSITE" id="PS50977">
    <property type="entry name" value="HTH_TETR_2"/>
    <property type="match status" value="2"/>
</dbReference>
<keyword evidence="7" id="KW-1185">Reference proteome</keyword>
<evidence type="ECO:0000256" key="3">
    <source>
        <dbReference type="ARBA" id="ARBA00023163"/>
    </source>
</evidence>
<dbReference type="SUPFAM" id="SSF46689">
    <property type="entry name" value="Homeodomain-like"/>
    <property type="match status" value="2"/>
</dbReference>